<feature type="region of interest" description="Disordered" evidence="1">
    <location>
        <begin position="978"/>
        <end position="1015"/>
    </location>
</feature>
<protein>
    <recommendedName>
        <fullName evidence="5">Transmembrane protein</fullName>
    </recommendedName>
</protein>
<dbReference type="EMBL" id="JBGBPQ010000016">
    <property type="protein sequence ID" value="KAL1508540.1"/>
    <property type="molecule type" value="Genomic_DNA"/>
</dbReference>
<evidence type="ECO:0008006" key="5">
    <source>
        <dbReference type="Google" id="ProtNLM"/>
    </source>
</evidence>
<feature type="transmembrane region" description="Helical" evidence="2">
    <location>
        <begin position="810"/>
        <end position="831"/>
    </location>
</feature>
<keyword evidence="2" id="KW-1133">Transmembrane helix</keyword>
<feature type="transmembrane region" description="Helical" evidence="2">
    <location>
        <begin position="887"/>
        <end position="906"/>
    </location>
</feature>
<evidence type="ECO:0000256" key="2">
    <source>
        <dbReference type="SAM" id="Phobius"/>
    </source>
</evidence>
<sequence>MASPSPLPSSSRPSPSPGRPGPGFRSPASQSGTAASPHAWGSYVTNSIKKIAQPPRYRADTAEQVAERMAESGELYSTFGSIAISMIDLILHVSVAIWVQVEHRETSQQPFFWLVIVFALAANLISITLYIAKNVGGEPPATGPPQLTELQRKLQDRPEESVVLLMLGLANTEWLCFLTVDEQAHTSFRMMALLSNVIEGVPTLMLQISFLYDQDWSALITLSFMWTIATLVIKVLKAWIIYLTSSCKRPEKLEFFKNLRHVDYVTAAAYLFHFSVILIFLIFTDYAANMPFFGQDWLLLQIRSALGDSLHDAVQNSTLSDEDARNALQTRAGFNVSNVTFWEDVTLERFVRRILLPDPEPQEKDRNLLTSNASALLDEWVDLHSTMSACYSAGVFFFAAGIIFNLGLITVYLRKTSYSTSFVTQRLWRSSLTSSLIATLGLANAGFLNGLTQDERGYSIVRRDSAASHVFWHGIPIIAIASAALAALDCGNRPCGVDMRGGPAEYHCLLCLCLSVPLVWWQLINWMMYLVTKPAPLDENPDVDREALNILEPQVGDRRTVGGIASLVVGVASGILLWLFELLCLLGFYWNTPSLTTPTYLARLGAISGITDELNRSLDWGFDFENGSFQTVLCFWVLGMVLNLAMVAIYLCFWASQTLRRRLHENPALSAITMSFSAMHPEAMCIIADRHMDVCHFRAIAVVPIAVSSFPLAIQFGLAYGDHSDNALLLFTLFLLTIHSLVFGMRGIAVGLAKWHLRPAQRRVNCCGPGDLASLFLGAIQYMLLMCTSVLYLQAYNEGTCCFSDSERNLLFSCFVAIQIFIGLYTVSNWLTAFSFINHFRFSTVNLVNYSYQTAFTLCMCTFDVSWLNLLSQDEVTSREVKRIGMFNSLAFLVPVLLVQFTVSFWSSVDWGAADEREGFLDGTLLTSVSFTFTVFMTLWRILMLAVLRSTRDRFDSSLYFHVLPCFCPNQWQKNRTPPEGWEDSMAAPSLPPQGKAPYEGRELGNDGGNPPEEAEMNEYAKDYYAVTNTTVTNTSASTLEYQDYPEGEYQDGWQSRGDVPLSEMLEAVCLSRALFMTPDGFQGIFIALPTAEDQPVPFLFVQVHEVKPVRKRFGSGRTSQVSFMYNPSDAGGLDVDFIQQNVYNDPEAAWRQLQELDLNQEAPYNGYDDGYSQEQIPEEPAQIEQQSPEPMMTPRTLAAQRL</sequence>
<keyword evidence="4" id="KW-1185">Reference proteome</keyword>
<dbReference type="AlphaFoldDB" id="A0AB34IX94"/>
<evidence type="ECO:0000256" key="1">
    <source>
        <dbReference type="SAM" id="MobiDB-lite"/>
    </source>
</evidence>
<feature type="region of interest" description="Disordered" evidence="1">
    <location>
        <begin position="1163"/>
        <end position="1203"/>
    </location>
</feature>
<feature type="transmembrane region" description="Helical" evidence="2">
    <location>
        <begin position="470"/>
        <end position="488"/>
    </location>
</feature>
<feature type="compositionally biased region" description="Low complexity" evidence="1">
    <location>
        <begin position="1"/>
        <end position="13"/>
    </location>
</feature>
<feature type="transmembrane region" description="Helical" evidence="2">
    <location>
        <begin position="633"/>
        <end position="656"/>
    </location>
</feature>
<keyword evidence="2" id="KW-0472">Membrane</keyword>
<feature type="transmembrane region" description="Helical" evidence="2">
    <location>
        <begin position="772"/>
        <end position="795"/>
    </location>
</feature>
<organism evidence="3 4">
    <name type="scientific">Prymnesium parvum</name>
    <name type="common">Toxic golden alga</name>
    <dbReference type="NCBI Taxonomy" id="97485"/>
    <lineage>
        <taxon>Eukaryota</taxon>
        <taxon>Haptista</taxon>
        <taxon>Haptophyta</taxon>
        <taxon>Prymnesiophyceae</taxon>
        <taxon>Prymnesiales</taxon>
        <taxon>Prymnesiaceae</taxon>
        <taxon>Prymnesium</taxon>
    </lineage>
</organism>
<feature type="transmembrane region" description="Helical" evidence="2">
    <location>
        <begin position="391"/>
        <end position="412"/>
    </location>
</feature>
<name>A0AB34IX94_PRYPA</name>
<reference evidence="3 4" key="1">
    <citation type="journal article" date="2024" name="Science">
        <title>Giant polyketide synthase enzymes in the biosynthesis of giant marine polyether toxins.</title>
        <authorList>
            <person name="Fallon T.R."/>
            <person name="Shende V.V."/>
            <person name="Wierzbicki I.H."/>
            <person name="Pendleton A.L."/>
            <person name="Watervoot N.F."/>
            <person name="Auber R.P."/>
            <person name="Gonzalez D.J."/>
            <person name="Wisecaver J.H."/>
            <person name="Moore B.S."/>
        </authorList>
    </citation>
    <scope>NUCLEOTIDE SEQUENCE [LARGE SCALE GENOMIC DNA]</scope>
    <source>
        <strain evidence="3 4">12B1</strain>
    </source>
</reference>
<accession>A0AB34IX94</accession>
<feature type="transmembrane region" description="Helical" evidence="2">
    <location>
        <begin position="432"/>
        <end position="450"/>
    </location>
</feature>
<comment type="caution">
    <text evidence="3">The sequence shown here is derived from an EMBL/GenBank/DDBJ whole genome shotgun (WGS) entry which is preliminary data.</text>
</comment>
<feature type="transmembrane region" description="Helical" evidence="2">
    <location>
        <begin position="727"/>
        <end position="752"/>
    </location>
</feature>
<feature type="transmembrane region" description="Helical" evidence="2">
    <location>
        <begin position="111"/>
        <end position="132"/>
    </location>
</feature>
<feature type="transmembrane region" description="Helical" evidence="2">
    <location>
        <begin position="699"/>
        <end position="721"/>
    </location>
</feature>
<feature type="compositionally biased region" description="Low complexity" evidence="1">
    <location>
        <begin position="1173"/>
        <end position="1191"/>
    </location>
</feature>
<evidence type="ECO:0000313" key="4">
    <source>
        <dbReference type="Proteomes" id="UP001515480"/>
    </source>
</evidence>
<proteinExistence type="predicted"/>
<feature type="transmembrane region" description="Helical" evidence="2">
    <location>
        <begin position="564"/>
        <end position="590"/>
    </location>
</feature>
<feature type="transmembrane region" description="Helical" evidence="2">
    <location>
        <begin position="926"/>
        <end position="948"/>
    </location>
</feature>
<feature type="transmembrane region" description="Helical" evidence="2">
    <location>
        <begin position="264"/>
        <end position="283"/>
    </location>
</feature>
<feature type="region of interest" description="Disordered" evidence="1">
    <location>
        <begin position="1"/>
        <end position="39"/>
    </location>
</feature>
<feature type="transmembrane region" description="Helical" evidence="2">
    <location>
        <begin position="509"/>
        <end position="531"/>
    </location>
</feature>
<gene>
    <name evidence="3" type="ORF">AB1Y20_004639</name>
</gene>
<evidence type="ECO:0000313" key="3">
    <source>
        <dbReference type="EMBL" id="KAL1508540.1"/>
    </source>
</evidence>
<keyword evidence="2" id="KW-0812">Transmembrane</keyword>
<feature type="transmembrane region" description="Helical" evidence="2">
    <location>
        <begin position="192"/>
        <end position="212"/>
    </location>
</feature>
<dbReference type="Proteomes" id="UP001515480">
    <property type="component" value="Unassembled WGS sequence"/>
</dbReference>
<feature type="transmembrane region" description="Helical" evidence="2">
    <location>
        <begin position="75"/>
        <end position="99"/>
    </location>
</feature>
<feature type="transmembrane region" description="Helical" evidence="2">
    <location>
        <begin position="218"/>
        <end position="243"/>
    </location>
</feature>